<dbReference type="AlphaFoldDB" id="A0A183LA93"/>
<proteinExistence type="predicted"/>
<reference evidence="2 3" key="1">
    <citation type="submission" date="2018-11" db="EMBL/GenBank/DDBJ databases">
        <authorList>
            <consortium name="Pathogen Informatics"/>
        </authorList>
    </citation>
    <scope>NUCLEOTIDE SEQUENCE [LARGE SCALE GENOMIC DNA]</scope>
    <source>
        <strain evidence="2 3">Zambia</strain>
    </source>
</reference>
<sequence>VNISSIHHTRPPFKAVVLGVVHACRATFFISAVCAMHAVKMSGLWCTDLNSSVDLPGQQHPTSIRHLGRLAPVVHLSVEPPTSDVCPAVARPAAALHRQHPLQPTPPRQNTLLDTTSPHQTAPTSTIASSPQRRSQNSAPHLLVGSATKCCEGEHRWRQPTHI</sequence>
<evidence type="ECO:0000313" key="2">
    <source>
        <dbReference type="EMBL" id="VDO49073.1"/>
    </source>
</evidence>
<evidence type="ECO:0000313" key="3">
    <source>
        <dbReference type="Proteomes" id="UP000277204"/>
    </source>
</evidence>
<dbReference type="Proteomes" id="UP000277204">
    <property type="component" value="Unassembled WGS sequence"/>
</dbReference>
<organism evidence="2 3">
    <name type="scientific">Schistosoma margrebowiei</name>
    <dbReference type="NCBI Taxonomy" id="48269"/>
    <lineage>
        <taxon>Eukaryota</taxon>
        <taxon>Metazoa</taxon>
        <taxon>Spiralia</taxon>
        <taxon>Lophotrochozoa</taxon>
        <taxon>Platyhelminthes</taxon>
        <taxon>Trematoda</taxon>
        <taxon>Digenea</taxon>
        <taxon>Strigeidida</taxon>
        <taxon>Schistosomatoidea</taxon>
        <taxon>Schistosomatidae</taxon>
        <taxon>Schistosoma</taxon>
    </lineage>
</organism>
<accession>A0A183LA93</accession>
<gene>
    <name evidence="2" type="ORF">SMRZ_LOCUS718</name>
</gene>
<dbReference type="EMBL" id="UZAI01000139">
    <property type="protein sequence ID" value="VDO49073.1"/>
    <property type="molecule type" value="Genomic_DNA"/>
</dbReference>
<feature type="region of interest" description="Disordered" evidence="1">
    <location>
        <begin position="94"/>
        <end position="139"/>
    </location>
</feature>
<feature type="compositionally biased region" description="Polar residues" evidence="1">
    <location>
        <begin position="108"/>
        <end position="139"/>
    </location>
</feature>
<name>A0A183LA93_9TREM</name>
<protein>
    <submittedName>
        <fullName evidence="2">Uncharacterized protein</fullName>
    </submittedName>
</protein>
<feature type="non-terminal residue" evidence="2">
    <location>
        <position position="1"/>
    </location>
</feature>
<keyword evidence="3" id="KW-1185">Reference proteome</keyword>
<evidence type="ECO:0000256" key="1">
    <source>
        <dbReference type="SAM" id="MobiDB-lite"/>
    </source>
</evidence>